<dbReference type="Pfam" id="PF05649">
    <property type="entry name" value="Peptidase_M13_N"/>
    <property type="match status" value="2"/>
</dbReference>
<keyword evidence="6" id="KW-0482">Metalloprotease</keyword>
<evidence type="ECO:0008006" key="12">
    <source>
        <dbReference type="Google" id="ProtNLM"/>
    </source>
</evidence>
<dbReference type="PANTHER" id="PTHR11733:SF241">
    <property type="entry name" value="GH26575P-RELATED"/>
    <property type="match status" value="1"/>
</dbReference>
<accession>A0AAD9PF94</accession>
<keyword evidence="2" id="KW-0645">Protease</keyword>
<evidence type="ECO:0000259" key="8">
    <source>
        <dbReference type="Pfam" id="PF01431"/>
    </source>
</evidence>
<keyword evidence="7" id="KW-1133">Transmembrane helix</keyword>
<evidence type="ECO:0000256" key="7">
    <source>
        <dbReference type="SAM" id="Phobius"/>
    </source>
</evidence>
<evidence type="ECO:0000256" key="3">
    <source>
        <dbReference type="ARBA" id="ARBA00022723"/>
    </source>
</evidence>
<dbReference type="InterPro" id="IPR018497">
    <property type="entry name" value="Peptidase_M13_C"/>
</dbReference>
<protein>
    <recommendedName>
        <fullName evidence="12">Peptidase family M13</fullName>
    </recommendedName>
</protein>
<dbReference type="GO" id="GO:0016485">
    <property type="term" value="P:protein processing"/>
    <property type="evidence" value="ECO:0007669"/>
    <property type="project" value="TreeGrafter"/>
</dbReference>
<keyword evidence="7" id="KW-0472">Membrane</keyword>
<dbReference type="InterPro" id="IPR000718">
    <property type="entry name" value="Peptidase_M13"/>
</dbReference>
<dbReference type="Gene3D" id="3.40.390.10">
    <property type="entry name" value="Collagenase (Catalytic Domain)"/>
    <property type="match status" value="1"/>
</dbReference>
<dbReference type="PROSITE" id="PS51885">
    <property type="entry name" value="NEPRILYSIN"/>
    <property type="match status" value="1"/>
</dbReference>
<evidence type="ECO:0000313" key="11">
    <source>
        <dbReference type="Proteomes" id="UP001209878"/>
    </source>
</evidence>
<proteinExistence type="predicted"/>
<evidence type="ECO:0000313" key="10">
    <source>
        <dbReference type="EMBL" id="KAK2193700.1"/>
    </source>
</evidence>
<dbReference type="GO" id="GO:0005886">
    <property type="term" value="C:plasma membrane"/>
    <property type="evidence" value="ECO:0007669"/>
    <property type="project" value="TreeGrafter"/>
</dbReference>
<dbReference type="Proteomes" id="UP001209878">
    <property type="component" value="Unassembled WGS sequence"/>
</dbReference>
<keyword evidence="5" id="KW-0862">Zinc</keyword>
<keyword evidence="7" id="KW-0812">Transmembrane</keyword>
<dbReference type="AlphaFoldDB" id="A0AAD9PF94"/>
<evidence type="ECO:0000256" key="1">
    <source>
        <dbReference type="ARBA" id="ARBA00001947"/>
    </source>
</evidence>
<feature type="domain" description="Peptidase M13 C-terminal" evidence="8">
    <location>
        <begin position="505"/>
        <end position="604"/>
    </location>
</feature>
<gene>
    <name evidence="10" type="ORF">NP493_8g07007</name>
</gene>
<dbReference type="InterPro" id="IPR008753">
    <property type="entry name" value="Peptidase_M13_N"/>
</dbReference>
<keyword evidence="4" id="KW-0378">Hydrolase</keyword>
<evidence type="ECO:0000256" key="6">
    <source>
        <dbReference type="ARBA" id="ARBA00023049"/>
    </source>
</evidence>
<feature type="transmembrane region" description="Helical" evidence="7">
    <location>
        <begin position="23"/>
        <end position="46"/>
    </location>
</feature>
<dbReference type="InterPro" id="IPR024079">
    <property type="entry name" value="MetalloPept_cat_dom_sf"/>
</dbReference>
<keyword evidence="11" id="KW-1185">Reference proteome</keyword>
<reference evidence="10" key="1">
    <citation type="journal article" date="2023" name="Mol. Biol. Evol.">
        <title>Third-Generation Sequencing Reveals the Adaptive Role of the Epigenome in Three Deep-Sea Polychaetes.</title>
        <authorList>
            <person name="Perez M."/>
            <person name="Aroh O."/>
            <person name="Sun Y."/>
            <person name="Lan Y."/>
            <person name="Juniper S.K."/>
            <person name="Young C.R."/>
            <person name="Angers B."/>
            <person name="Qian P.Y."/>
        </authorList>
    </citation>
    <scope>NUCLEOTIDE SEQUENCE</scope>
    <source>
        <strain evidence="10">R07B-5</strain>
    </source>
</reference>
<dbReference type="Gene3D" id="1.10.1380.10">
    <property type="entry name" value="Neutral endopeptidase , domain2"/>
    <property type="match status" value="2"/>
</dbReference>
<sequence>MVFEDLQHIIPEAVKQAPRTKSYVILAGVVTVLAVACLALAIVVGVRHGAVSPGCVTPACLRVASRMRQDMNPSVDPCDNFYLYSLNRLKYCFIDLCDDANALGSSFYVIVLYDLYLKHEERLREIVEAPARRTSQRSAERKMKTFFKLCAHDYGRMKDAGRTLVDIIRNRLKGCRHACPLSTCPVGRTGTCWTRSGVVGNWSWQEAVIRLQSDYLTDVLFALRIGRSRDDTPQARIRITSGRLGMSFRNYHDADKSATTTTTAGEIARNFTQFNWLFTLRTFFDQVDIRPSTEVEMSQAAYFVRVNAMLRNESQHTARIMNNYIVWRLIDTYSRQLSTEYKFAKLKFSQSQYGSTEFHSTWKYCLTYTQFHFTAELALQLLRAHLGTANHTQVMNLMTAVKTTLLNRIDDFAWMDDVTKKRAKQTLNISQSETYLTNLVRVNRFKRHMANMALSVSLKYYQWMSSLQGLAFSVHPHFIYQYNEVYVPPGTLQFPIYELTFRWVNGTYGDWWTPETTEEYDKRAACFRDYYSTLKAGPYLVDGIKHTVEVSGEYDYTHAVSRVAGLRLAYMTYKRWKTDHGDRQTPAGLDMTSDQAFFVAAAQMTEFRDAFKCGKETKMAATTQCDVF</sequence>
<dbReference type="InterPro" id="IPR042089">
    <property type="entry name" value="Peptidase_M13_dom_2"/>
</dbReference>
<comment type="caution">
    <text evidence="10">The sequence shown here is derived from an EMBL/GenBank/DDBJ whole genome shotgun (WGS) entry which is preliminary data.</text>
</comment>
<keyword evidence="3" id="KW-0479">Metal-binding</keyword>
<feature type="domain" description="Peptidase M13 N-terminal" evidence="9">
    <location>
        <begin position="111"/>
        <end position="256"/>
    </location>
</feature>
<evidence type="ECO:0000256" key="5">
    <source>
        <dbReference type="ARBA" id="ARBA00022833"/>
    </source>
</evidence>
<evidence type="ECO:0000256" key="2">
    <source>
        <dbReference type="ARBA" id="ARBA00022670"/>
    </source>
</evidence>
<evidence type="ECO:0000256" key="4">
    <source>
        <dbReference type="ARBA" id="ARBA00022801"/>
    </source>
</evidence>
<feature type="domain" description="Peptidase M13 N-terminal" evidence="9">
    <location>
        <begin position="257"/>
        <end position="427"/>
    </location>
</feature>
<dbReference type="GO" id="GO:0004222">
    <property type="term" value="F:metalloendopeptidase activity"/>
    <property type="evidence" value="ECO:0007669"/>
    <property type="project" value="InterPro"/>
</dbReference>
<evidence type="ECO:0000259" key="9">
    <source>
        <dbReference type="Pfam" id="PF05649"/>
    </source>
</evidence>
<organism evidence="10 11">
    <name type="scientific">Ridgeia piscesae</name>
    <name type="common">Tubeworm</name>
    <dbReference type="NCBI Taxonomy" id="27915"/>
    <lineage>
        <taxon>Eukaryota</taxon>
        <taxon>Metazoa</taxon>
        <taxon>Spiralia</taxon>
        <taxon>Lophotrochozoa</taxon>
        <taxon>Annelida</taxon>
        <taxon>Polychaeta</taxon>
        <taxon>Sedentaria</taxon>
        <taxon>Canalipalpata</taxon>
        <taxon>Sabellida</taxon>
        <taxon>Siboglinidae</taxon>
        <taxon>Ridgeia</taxon>
    </lineage>
</organism>
<dbReference type="SUPFAM" id="SSF55486">
    <property type="entry name" value="Metalloproteases ('zincins'), catalytic domain"/>
    <property type="match status" value="1"/>
</dbReference>
<comment type="cofactor">
    <cofactor evidence="1">
        <name>Zn(2+)</name>
        <dbReference type="ChEBI" id="CHEBI:29105"/>
    </cofactor>
</comment>
<dbReference type="Pfam" id="PF01431">
    <property type="entry name" value="Peptidase_M13"/>
    <property type="match status" value="1"/>
</dbReference>
<name>A0AAD9PF94_RIDPI</name>
<dbReference type="GO" id="GO:0046872">
    <property type="term" value="F:metal ion binding"/>
    <property type="evidence" value="ECO:0007669"/>
    <property type="project" value="UniProtKB-KW"/>
</dbReference>
<dbReference type="PANTHER" id="PTHR11733">
    <property type="entry name" value="ZINC METALLOPROTEASE FAMILY M13 NEPRILYSIN-RELATED"/>
    <property type="match status" value="1"/>
</dbReference>
<dbReference type="EMBL" id="JAODUO010000008">
    <property type="protein sequence ID" value="KAK2193700.1"/>
    <property type="molecule type" value="Genomic_DNA"/>
</dbReference>